<dbReference type="GO" id="GO:0045332">
    <property type="term" value="P:phospholipid translocation"/>
    <property type="evidence" value="ECO:0007669"/>
    <property type="project" value="TreeGrafter"/>
</dbReference>
<reference evidence="23" key="1">
    <citation type="journal article" date="2019" name="IScience">
        <title>Narwhal Genome Reveals Long-Term Low Genetic Diversity despite Current Large Abundance Size.</title>
        <authorList>
            <person name="Westbury M.V."/>
            <person name="Petersen B."/>
            <person name="Garde E."/>
            <person name="Heide-Jorgensen M.P."/>
            <person name="Lorenzen E.D."/>
        </authorList>
    </citation>
    <scope>NUCLEOTIDE SEQUENCE [LARGE SCALE GENOMIC DNA]</scope>
</reference>
<dbReference type="InterPro" id="IPR023298">
    <property type="entry name" value="ATPase_P-typ_TM_dom_sf"/>
</dbReference>
<keyword evidence="7 16" id="KW-0547">Nucleotide-binding</keyword>
<evidence type="ECO:0000256" key="15">
    <source>
        <dbReference type="PIRSR" id="PIRSR606539-1"/>
    </source>
</evidence>
<protein>
    <recommendedName>
        <fullName evidence="18">Phospholipid-transporting ATPase</fullName>
        <ecNumber evidence="18">7.6.2.1</ecNumber>
    </recommendedName>
</protein>
<dbReference type="NCBIfam" id="TIGR01652">
    <property type="entry name" value="ATPase-Plipid"/>
    <property type="match status" value="2"/>
</dbReference>
<keyword evidence="9 17" id="KW-0460">Magnesium</keyword>
<evidence type="ECO:0000256" key="1">
    <source>
        <dbReference type="ARBA" id="ARBA00001946"/>
    </source>
</evidence>
<evidence type="ECO:0000256" key="14">
    <source>
        <dbReference type="ARBA" id="ARBA00034036"/>
    </source>
</evidence>
<feature type="binding site" evidence="16">
    <location>
        <position position="757"/>
    </location>
    <ligand>
        <name>ATP</name>
        <dbReference type="ChEBI" id="CHEBI:30616"/>
    </ligand>
</feature>
<keyword evidence="8 16" id="KW-0067">ATP-binding</keyword>
<organism evidence="22 23">
    <name type="scientific">Monodon monoceros</name>
    <name type="common">Narwhal</name>
    <name type="synonym">Ceratodon monodon</name>
    <dbReference type="NCBI Taxonomy" id="40151"/>
    <lineage>
        <taxon>Eukaryota</taxon>
        <taxon>Metazoa</taxon>
        <taxon>Chordata</taxon>
        <taxon>Craniata</taxon>
        <taxon>Vertebrata</taxon>
        <taxon>Euteleostomi</taxon>
        <taxon>Mammalia</taxon>
        <taxon>Eutheria</taxon>
        <taxon>Laurasiatheria</taxon>
        <taxon>Artiodactyla</taxon>
        <taxon>Whippomorpha</taxon>
        <taxon>Cetacea</taxon>
        <taxon>Odontoceti</taxon>
        <taxon>Monodontidae</taxon>
        <taxon>Monodon</taxon>
    </lineage>
</organism>
<dbReference type="SFLD" id="SFLDS00003">
    <property type="entry name" value="Haloacid_Dehalogenase"/>
    <property type="match status" value="1"/>
</dbReference>
<feature type="transmembrane region" description="Helical" evidence="18">
    <location>
        <begin position="1105"/>
        <end position="1126"/>
    </location>
</feature>
<dbReference type="FunFam" id="3.40.50.1000:FF:000001">
    <property type="entry name" value="Phospholipid-transporting ATPase IC"/>
    <property type="match status" value="1"/>
</dbReference>
<evidence type="ECO:0000256" key="8">
    <source>
        <dbReference type="ARBA" id="ARBA00022840"/>
    </source>
</evidence>
<evidence type="ECO:0000256" key="3">
    <source>
        <dbReference type="ARBA" id="ARBA00008109"/>
    </source>
</evidence>
<dbReference type="InterPro" id="IPR001757">
    <property type="entry name" value="P_typ_ATPase"/>
</dbReference>
<sequence>MALCAKKRPPEEERRARANDREYNERFQYASNCIKTSKYNILTFLPVNLFEQFQEVANTYFLFLLILQLIPQISSLSWFTTIVPLVLVLTITAVKDATDDYFRHKSDNQVNNRQSQVLINGILQQEQWMNVCVGDIIKLENNQFVAADLLLLSSSEPHGLCYIETAELDGETNMKVRQAIPVTSELGDISKLAKFDGEVICEPPNNKLDKFSGTLYWKENKFPLSNQNMLLRGCVLRNTEWCFGLVIFAGPDTKLMQNSGRTKFKRTSIDRLMNTLVLWIFGFLVCMGVILAIGNAIWEHEVGTRFQVYLPWDEAVDSAFFSGFLSFWSYIIILNTVVPISLYVSLTSCTLCSVEVIRLGHSYFINWDKKMFCMKKRTPAEARTTTLNEELGQVEYIFSDKTGTLTQNIMVFNKCSINGRSYAPGNRGAPWLFEVKPKTLAPGHTGQVGPCQPCWSLDSPCVAVQGPCDVFDVLGHKAELGERPEPVNFSFNPLADKKFLFWDPTLLEAVKMGDPHTHEFFRLLSLCHTVMSEEKNEGELYYKAQSPDEGALVTAARNFGFVFRSRTPKTITVHEMGTAITYQLLAILDFNNIRKRMSVIVRNPEGKIRLYCKGADTILLDRLHHSTQELLNITTDHLNEYAGEGLRTLVLAYKDLDEEYYEEWAERRLQASLAQDSREDRLASVYEEVESDMMVWAAERAKRGQGGVMPGLSSQGPLWYFQLLGATAIEDKLQQGVPETIALLTLANIKIWVLTGDKQETAVNIGYSCKMLTDDMTEVFIVTGHTVLEVREELRKAREKMMDSSRTVGNGFTYQEKLSSSKLTSVLEAVAGEYALVINGHSLAHALEADMELEFLETACACKAVICCRVTPLQKAQVVELVKKYKKAVTLAIGDGANDVSMIKTAHIGVGISGQEGIQAVLASDYSFSQFKFLQRLLLVHGRWSYLRMCKFLCYFFYKNFAFTMVHFWFGFFCGFSAQVTVYDQYFITLYNIVYTSLPVLAMGVFDQDVPEQRSMEYPKLYEPGQLNLLFNKREFFICIAQGIYTSVLMFFIPYGVFAEATRDDGTQLADYQSFAVTVATSLVIVVSVQIGLDTGYWTAINHFFIWGSLAVYFAILFAMHSNGLFDMFPNQFRFVGNAQNTLAQPTVWLTIVLTTVVCIMPVVAFRFLRLNLKPDLSDTVRYTQLVRKKQKAQHRCMRRVGRTGSRRSGYAFSHQEGFGELIMSGKNMRLSSLALSGFTTRSSSSWIESLRRKKSDSASSPSGGADKPLK</sequence>
<evidence type="ECO:0000256" key="18">
    <source>
        <dbReference type="RuleBase" id="RU362033"/>
    </source>
</evidence>
<dbReference type="EMBL" id="RWIC01001036">
    <property type="protein sequence ID" value="TKC38163.1"/>
    <property type="molecule type" value="Genomic_DNA"/>
</dbReference>
<keyword evidence="5 18" id="KW-0812">Transmembrane</keyword>
<dbReference type="InterPro" id="IPR018303">
    <property type="entry name" value="ATPase_P-typ_P_site"/>
</dbReference>
<evidence type="ECO:0000256" key="2">
    <source>
        <dbReference type="ARBA" id="ARBA00004127"/>
    </source>
</evidence>
<evidence type="ECO:0000256" key="9">
    <source>
        <dbReference type="ARBA" id="ARBA00022842"/>
    </source>
</evidence>
<dbReference type="Gene3D" id="3.40.50.1000">
    <property type="entry name" value="HAD superfamily/HAD-like"/>
    <property type="match status" value="2"/>
</dbReference>
<comment type="catalytic activity">
    <reaction evidence="14 18">
        <text>ATP + H2O + phospholipidSide 1 = ADP + phosphate + phospholipidSide 2.</text>
        <dbReference type="EC" id="7.6.2.1"/>
    </reaction>
</comment>
<dbReference type="EC" id="7.6.2.1" evidence="18"/>
<evidence type="ECO:0000256" key="4">
    <source>
        <dbReference type="ARBA" id="ARBA00022448"/>
    </source>
</evidence>
<evidence type="ECO:0000256" key="19">
    <source>
        <dbReference type="SAM" id="MobiDB-lite"/>
    </source>
</evidence>
<evidence type="ECO:0000256" key="11">
    <source>
        <dbReference type="ARBA" id="ARBA00022989"/>
    </source>
</evidence>
<dbReference type="SUPFAM" id="SSF56784">
    <property type="entry name" value="HAD-like"/>
    <property type="match status" value="1"/>
</dbReference>
<dbReference type="InterPro" id="IPR006539">
    <property type="entry name" value="P-type_ATPase_IV"/>
</dbReference>
<keyword evidence="6 17" id="KW-0479">Metal-binding</keyword>
<dbReference type="InterPro" id="IPR032630">
    <property type="entry name" value="P_typ_ATPase_c"/>
</dbReference>
<feature type="binding site" evidence="17">
    <location>
        <position position="899"/>
    </location>
    <ligand>
        <name>Mg(2+)</name>
        <dbReference type="ChEBI" id="CHEBI:18420"/>
    </ligand>
</feature>
<dbReference type="FunFam" id="2.70.150.10:FF:000025">
    <property type="entry name" value="Phospholipid-transporting ATPase"/>
    <property type="match status" value="1"/>
</dbReference>
<comment type="similarity">
    <text evidence="3 18">Belongs to the cation transport ATPase (P-type) (TC 3.A.3) family. Type IV subfamily.</text>
</comment>
<dbReference type="Pfam" id="PF16212">
    <property type="entry name" value="PhoLip_ATPase_C"/>
    <property type="match status" value="1"/>
</dbReference>
<dbReference type="Pfam" id="PF16209">
    <property type="entry name" value="PhoLip_ATPase_N"/>
    <property type="match status" value="1"/>
</dbReference>
<dbReference type="Pfam" id="PF13246">
    <property type="entry name" value="Cation_ATPase"/>
    <property type="match status" value="1"/>
</dbReference>
<dbReference type="SUPFAM" id="SSF81660">
    <property type="entry name" value="Metal cation-transporting ATPase, ATP-binding domain N"/>
    <property type="match status" value="1"/>
</dbReference>
<dbReference type="PANTHER" id="PTHR24092">
    <property type="entry name" value="PROBABLE PHOSPHOLIPID-TRANSPORTING ATPASE"/>
    <property type="match status" value="1"/>
</dbReference>
<comment type="cofactor">
    <cofactor evidence="1 17">
        <name>Mg(2+)</name>
        <dbReference type="ChEBI" id="CHEBI:18420"/>
    </cofactor>
</comment>
<feature type="binding site" evidence="16">
    <location>
        <position position="875"/>
    </location>
    <ligand>
        <name>ATP</name>
        <dbReference type="ChEBI" id="CHEBI:30616"/>
    </ligand>
</feature>
<feature type="binding site" evidence="16">
    <location>
        <position position="401"/>
    </location>
    <ligand>
        <name>ATP</name>
        <dbReference type="ChEBI" id="CHEBI:30616"/>
    </ligand>
</feature>
<keyword evidence="13 18" id="KW-0472">Membrane</keyword>
<evidence type="ECO:0000313" key="22">
    <source>
        <dbReference type="EMBL" id="TKC38163.1"/>
    </source>
</evidence>
<dbReference type="SUPFAM" id="SSF81653">
    <property type="entry name" value="Calcium ATPase, transduction domain A"/>
    <property type="match status" value="1"/>
</dbReference>
<feature type="binding site" evidence="17">
    <location>
        <position position="402"/>
    </location>
    <ligand>
        <name>Mg(2+)</name>
        <dbReference type="ChEBI" id="CHEBI:18420"/>
    </ligand>
</feature>
<dbReference type="PANTHER" id="PTHR24092:SF46">
    <property type="entry name" value="PHOSPHOLIPID-TRANSPORTING ATPASE ID"/>
    <property type="match status" value="1"/>
</dbReference>
<evidence type="ECO:0000256" key="6">
    <source>
        <dbReference type="ARBA" id="ARBA00022723"/>
    </source>
</evidence>
<feature type="region of interest" description="Disordered" evidence="19">
    <location>
        <begin position="1244"/>
        <end position="1271"/>
    </location>
</feature>
<accession>A0A4U1EP93</accession>
<feature type="binding site" evidence="17">
    <location>
        <position position="895"/>
    </location>
    <ligand>
        <name>Mg(2+)</name>
        <dbReference type="ChEBI" id="CHEBI:18420"/>
    </ligand>
</feature>
<feature type="binding site" evidence="16">
    <location>
        <position position="756"/>
    </location>
    <ligand>
        <name>ATP</name>
        <dbReference type="ChEBI" id="CHEBI:30616"/>
    </ligand>
</feature>
<dbReference type="SFLD" id="SFLDG00002">
    <property type="entry name" value="C1.7:_P-type_atpase_like"/>
    <property type="match status" value="1"/>
</dbReference>
<keyword evidence="10 18" id="KW-1278">Translocase</keyword>
<dbReference type="Gene3D" id="2.70.150.10">
    <property type="entry name" value="Calcium-transporting ATPase, cytoplasmic transduction domain A"/>
    <property type="match status" value="1"/>
</dbReference>
<feature type="binding site" evidence="16">
    <location>
        <position position="400"/>
    </location>
    <ligand>
        <name>ATP</name>
        <dbReference type="ChEBI" id="CHEBI:30616"/>
    </ligand>
</feature>
<feature type="binding site" evidence="16">
    <location>
        <position position="869"/>
    </location>
    <ligand>
        <name>ATP</name>
        <dbReference type="ChEBI" id="CHEBI:30616"/>
    </ligand>
</feature>
<feature type="active site" description="4-aspartylphosphate intermediate" evidence="15">
    <location>
        <position position="400"/>
    </location>
</feature>
<evidence type="ECO:0000256" key="16">
    <source>
        <dbReference type="PIRSR" id="PIRSR606539-2"/>
    </source>
</evidence>
<evidence type="ECO:0000256" key="5">
    <source>
        <dbReference type="ARBA" id="ARBA00022692"/>
    </source>
</evidence>
<feature type="transmembrane region" description="Helical" evidence="18">
    <location>
        <begin position="318"/>
        <end position="338"/>
    </location>
</feature>
<dbReference type="InterPro" id="IPR044492">
    <property type="entry name" value="P_typ_ATPase_HD_dom"/>
</dbReference>
<keyword evidence="4" id="KW-0813">Transport</keyword>
<feature type="transmembrane region" description="Helical" evidence="18">
    <location>
        <begin position="1146"/>
        <end position="1169"/>
    </location>
</feature>
<dbReference type="GO" id="GO:0005802">
    <property type="term" value="C:trans-Golgi network"/>
    <property type="evidence" value="ECO:0007669"/>
    <property type="project" value="TreeGrafter"/>
</dbReference>
<feature type="transmembrane region" description="Helical" evidence="18">
    <location>
        <begin position="76"/>
        <end position="94"/>
    </location>
</feature>
<dbReference type="CDD" id="cd02073">
    <property type="entry name" value="P-type_ATPase_APLT_Dnf-like"/>
    <property type="match status" value="1"/>
</dbReference>
<evidence type="ECO:0000256" key="7">
    <source>
        <dbReference type="ARBA" id="ARBA00022741"/>
    </source>
</evidence>
<feature type="binding site" evidence="17">
    <location>
        <position position="400"/>
    </location>
    <ligand>
        <name>Mg(2+)</name>
        <dbReference type="ChEBI" id="CHEBI:18420"/>
    </ligand>
</feature>
<dbReference type="InterPro" id="IPR032631">
    <property type="entry name" value="P-type_ATPase_N"/>
</dbReference>
<evidence type="ECO:0000256" key="17">
    <source>
        <dbReference type="PIRSR" id="PIRSR606539-3"/>
    </source>
</evidence>
<evidence type="ECO:0000313" key="23">
    <source>
        <dbReference type="Proteomes" id="UP000308365"/>
    </source>
</evidence>
<dbReference type="InterPro" id="IPR023214">
    <property type="entry name" value="HAD_sf"/>
</dbReference>
<feature type="binding site" evidence="16">
    <location>
        <position position="898"/>
    </location>
    <ligand>
        <name>ATP</name>
        <dbReference type="ChEBI" id="CHEBI:30616"/>
    </ligand>
</feature>
<dbReference type="Gene3D" id="3.40.1110.10">
    <property type="entry name" value="Calcium-transporting ATPase, cytoplasmic domain N"/>
    <property type="match status" value="2"/>
</dbReference>
<dbReference type="Proteomes" id="UP000308365">
    <property type="component" value="Unassembled WGS sequence"/>
</dbReference>
<feature type="transmembrane region" description="Helical" evidence="18">
    <location>
        <begin position="276"/>
        <end position="298"/>
    </location>
</feature>
<feature type="transmembrane region" description="Helical" evidence="18">
    <location>
        <begin position="985"/>
        <end position="1006"/>
    </location>
</feature>
<dbReference type="GO" id="GO:0005886">
    <property type="term" value="C:plasma membrane"/>
    <property type="evidence" value="ECO:0007669"/>
    <property type="project" value="TreeGrafter"/>
</dbReference>
<dbReference type="SUPFAM" id="SSF81665">
    <property type="entry name" value="Calcium ATPase, transmembrane domain M"/>
    <property type="match status" value="1"/>
</dbReference>
<dbReference type="PRINTS" id="PR00119">
    <property type="entry name" value="CATATPASE"/>
</dbReference>
<dbReference type="GO" id="GO:0140345">
    <property type="term" value="F:phosphatidylcholine flippase activity"/>
    <property type="evidence" value="ECO:0007669"/>
    <property type="project" value="UniProtKB-ARBA"/>
</dbReference>
<dbReference type="GO" id="GO:0005524">
    <property type="term" value="F:ATP binding"/>
    <property type="evidence" value="ECO:0007669"/>
    <property type="project" value="UniProtKB-UniRule"/>
</dbReference>
<dbReference type="InterPro" id="IPR008250">
    <property type="entry name" value="ATPase_P-typ_transduc_dom_A_sf"/>
</dbReference>
<feature type="compositionally biased region" description="Low complexity" evidence="19">
    <location>
        <begin position="1258"/>
        <end position="1271"/>
    </location>
</feature>
<evidence type="ECO:0000256" key="13">
    <source>
        <dbReference type="ARBA" id="ARBA00023136"/>
    </source>
</evidence>
<dbReference type="GO" id="GO:0000287">
    <property type="term" value="F:magnesium ion binding"/>
    <property type="evidence" value="ECO:0007669"/>
    <property type="project" value="UniProtKB-UniRule"/>
</dbReference>
<dbReference type="FunFam" id="3.40.1110.10:FF:000188">
    <property type="entry name" value="Phospholipid-transporting ATPase"/>
    <property type="match status" value="1"/>
</dbReference>
<feature type="domain" description="P-type ATPase C-terminal" evidence="21">
    <location>
        <begin position="921"/>
        <end position="1175"/>
    </location>
</feature>
<feature type="binding site" evidence="16">
    <location>
        <position position="613"/>
    </location>
    <ligand>
        <name>ATP</name>
        <dbReference type="ChEBI" id="CHEBI:30616"/>
    </ligand>
</feature>
<keyword evidence="12" id="KW-0445">Lipid transport</keyword>
<dbReference type="NCBIfam" id="TIGR01494">
    <property type="entry name" value="ATPase_P-type"/>
    <property type="match status" value="1"/>
</dbReference>
<feature type="binding site" evidence="16">
    <location>
        <position position="755"/>
    </location>
    <ligand>
        <name>ATP</name>
        <dbReference type="ChEBI" id="CHEBI:30616"/>
    </ligand>
</feature>
<dbReference type="PROSITE" id="PS00154">
    <property type="entry name" value="ATPASE_E1_E2"/>
    <property type="match status" value="1"/>
</dbReference>
<keyword evidence="11 18" id="KW-1133">Transmembrane helix</keyword>
<feature type="transmembrane region" description="Helical" evidence="18">
    <location>
        <begin position="952"/>
        <end position="973"/>
    </location>
</feature>
<gene>
    <name evidence="22" type="ORF">EI555_010742</name>
</gene>
<dbReference type="GO" id="GO:0007030">
    <property type="term" value="P:Golgi organization"/>
    <property type="evidence" value="ECO:0007669"/>
    <property type="project" value="TreeGrafter"/>
</dbReference>
<evidence type="ECO:0000259" key="20">
    <source>
        <dbReference type="Pfam" id="PF16209"/>
    </source>
</evidence>
<feature type="transmembrane region" description="Helical" evidence="18">
    <location>
        <begin position="1036"/>
        <end position="1055"/>
    </location>
</feature>
<dbReference type="AlphaFoldDB" id="A0A4U1EP93"/>
<evidence type="ECO:0000256" key="10">
    <source>
        <dbReference type="ARBA" id="ARBA00022967"/>
    </source>
</evidence>
<feature type="non-terminal residue" evidence="22">
    <location>
        <position position="1271"/>
    </location>
</feature>
<feature type="binding site" evidence="16">
    <location>
        <position position="590"/>
    </location>
    <ligand>
        <name>ATP</name>
        <dbReference type="ChEBI" id="CHEBI:30616"/>
    </ligand>
</feature>
<evidence type="ECO:0000256" key="12">
    <source>
        <dbReference type="ARBA" id="ARBA00023055"/>
    </source>
</evidence>
<proteinExistence type="inferred from homology"/>
<dbReference type="InterPro" id="IPR036412">
    <property type="entry name" value="HAD-like_sf"/>
</dbReference>
<feature type="transmembrane region" description="Helical" evidence="18">
    <location>
        <begin position="1075"/>
        <end position="1093"/>
    </location>
</feature>
<evidence type="ECO:0000259" key="21">
    <source>
        <dbReference type="Pfam" id="PF16212"/>
    </source>
</evidence>
<comment type="subcellular location">
    <subcellularLocation>
        <location evidence="2">Endomembrane system</location>
        <topology evidence="2">Multi-pass membrane protein</topology>
    </subcellularLocation>
    <subcellularLocation>
        <location evidence="18">Membrane</location>
        <topology evidence="18">Multi-pass membrane protein</topology>
    </subcellularLocation>
</comment>
<dbReference type="GO" id="GO:0016887">
    <property type="term" value="F:ATP hydrolysis activity"/>
    <property type="evidence" value="ECO:0007669"/>
    <property type="project" value="InterPro"/>
</dbReference>
<name>A0A4U1EP93_MONMO</name>
<dbReference type="FunFam" id="3.40.50.1000:FF:000014">
    <property type="entry name" value="Phospholipid-transporting ATPase"/>
    <property type="match status" value="1"/>
</dbReference>
<feature type="domain" description="P-type ATPase N-terminal" evidence="20">
    <location>
        <begin position="17"/>
        <end position="82"/>
    </location>
</feature>
<comment type="caution">
    <text evidence="22">The sequence shown here is derived from an EMBL/GenBank/DDBJ whole genome shotgun (WGS) entry which is preliminary data.</text>
</comment>
<feature type="binding site" evidence="16">
    <location>
        <position position="647"/>
    </location>
    <ligand>
        <name>ATP</name>
        <dbReference type="ChEBI" id="CHEBI:30616"/>
    </ligand>
</feature>
<dbReference type="InterPro" id="IPR023299">
    <property type="entry name" value="ATPase_P-typ_cyto_dom_N"/>
</dbReference>
<feature type="binding site" evidence="16">
    <location>
        <position position="899"/>
    </location>
    <ligand>
        <name>ATP</name>
        <dbReference type="ChEBI" id="CHEBI:30616"/>
    </ligand>
</feature>
<feature type="binding site" evidence="16">
    <location>
        <position position="549"/>
    </location>
    <ligand>
        <name>ATP</name>
        <dbReference type="ChEBI" id="CHEBI:30616"/>
    </ligand>
</feature>
<feature type="binding site" evidence="16">
    <location>
        <position position="402"/>
    </location>
    <ligand>
        <name>ATP</name>
        <dbReference type="ChEBI" id="CHEBI:30616"/>
    </ligand>
</feature>
<dbReference type="SFLD" id="SFLDF00027">
    <property type="entry name" value="p-type_atpase"/>
    <property type="match status" value="1"/>
</dbReference>